<gene>
    <name evidence="1" type="ORF">FACUT_12767</name>
</gene>
<reference evidence="1 2" key="1">
    <citation type="submission" date="2020-01" db="EMBL/GenBank/DDBJ databases">
        <title>Identification and distribution of gene clusters putatively required for synthesis of sphingolipid metabolism inhibitors in phylogenetically diverse species of the filamentous fungus Fusarium.</title>
        <authorList>
            <person name="Kim H.-S."/>
            <person name="Busman M."/>
            <person name="Brown D.W."/>
            <person name="Divon H."/>
            <person name="Uhlig S."/>
            <person name="Proctor R.H."/>
        </authorList>
    </citation>
    <scope>NUCLEOTIDE SEQUENCE [LARGE SCALE GENOMIC DNA]</scope>
    <source>
        <strain evidence="1 2">NRRL 13308</strain>
    </source>
</reference>
<proteinExistence type="predicted"/>
<dbReference type="EMBL" id="JAADJF010000477">
    <property type="protein sequence ID" value="KAF4416215.1"/>
    <property type="molecule type" value="Genomic_DNA"/>
</dbReference>
<evidence type="ECO:0000313" key="2">
    <source>
        <dbReference type="Proteomes" id="UP000536711"/>
    </source>
</evidence>
<keyword evidence="2" id="KW-1185">Reference proteome</keyword>
<dbReference type="AlphaFoldDB" id="A0A8H4JBV3"/>
<evidence type="ECO:0000313" key="1">
    <source>
        <dbReference type="EMBL" id="KAF4416215.1"/>
    </source>
</evidence>
<name>A0A8H4JBV3_9HYPO</name>
<dbReference type="Proteomes" id="UP000536711">
    <property type="component" value="Unassembled WGS sequence"/>
</dbReference>
<accession>A0A8H4JBV3</accession>
<dbReference type="OrthoDB" id="5003573at2759"/>
<comment type="caution">
    <text evidence="1">The sequence shown here is derived from an EMBL/GenBank/DDBJ whole genome shotgun (WGS) entry which is preliminary data.</text>
</comment>
<protein>
    <submittedName>
        <fullName evidence="1">Immunoglobulin variable region used by the itc63b heavy chain</fullName>
    </submittedName>
</protein>
<organism evidence="1 2">
    <name type="scientific">Fusarium acutatum</name>
    <dbReference type="NCBI Taxonomy" id="78861"/>
    <lineage>
        <taxon>Eukaryota</taxon>
        <taxon>Fungi</taxon>
        <taxon>Dikarya</taxon>
        <taxon>Ascomycota</taxon>
        <taxon>Pezizomycotina</taxon>
        <taxon>Sordariomycetes</taxon>
        <taxon>Hypocreomycetidae</taxon>
        <taxon>Hypocreales</taxon>
        <taxon>Nectriaceae</taxon>
        <taxon>Fusarium</taxon>
        <taxon>Fusarium fujikuroi species complex</taxon>
    </lineage>
</organism>
<sequence length="173" mass="18923">MDIVDPRGTNISVLATQRQPGLRKPPLSTGNYSTEVDIVEVEENAAQWLEWQAPVFSVFHTTSTERLFTIVEKITTRSRGAVRTPTSPAAAGGYLSDYCSLHAIEDQKLVALMAALRISVAKYDGSIAFLNQLNDGNALLRTLIRRDPDIGALWVGAFMTGAHHKCLQRAQAA</sequence>